<evidence type="ECO:0000313" key="4">
    <source>
        <dbReference type="EMBL" id="MQU42074.1"/>
    </source>
</evidence>
<name>A0A6I1WH61_9PSED</name>
<dbReference type="SUPFAM" id="SSF56349">
    <property type="entry name" value="DNA breaking-rejoining enzymes"/>
    <property type="match status" value="1"/>
</dbReference>
<sequence length="871" mass="98495">MTEKKKGYALRAPATQNRKRKGWRRKSDTTLEWIEREYPQLAPWRILAVEWLQGETRGIDSKLVAFVAFFERYIIEKGLPLAPDLFFARTTVLPDFYRTVCPDSTQGIRYNNIIHNFLHFVLLREFSEATDDGQIVVSPTFCNPVPRMSTSAIPKLDESVHSPLPYGYIDELRQMIAAGPHFGDWQCAQSLLGVESGQSGRGGSDWFEVTEDQIDRKDPDCVWRLRKVSQNYRGGQVLEMWSPVRWVALLVKLILPLRTFQVRMLSSGEADTWRFETGNWTLNRNRLAQGSKRRPLQQGVFRRCEALVEGDAVSVELYINTNKTADIGKSGSEKGYVLPWSFGGPVHQDVFYWLEKLRNWQETYNPVSRRTAWTEMDGRHIKAMSDVQLAGYHDNCFLFRMPEAIEGERHLPIRNRGLDYCWFRLLKTLELRLANRGETHRTGTPICLLPPPEERNNGQTTLFPLHSLRVSLITALALQGQVPFPILQKLVGHSRLLMTLYYTKPGASHIRDMLLGAAERLEVNKEASIQSFLLDTEHDKLLQQAICNSLPSLTAAIPQHPGARNPMGWMPMHHGLCLVGGNTSEVEDNSTVGGCHNGGPNLGSALAPKYGPVPGGSRNCVRCRWFVTESHHLPALAAHFNTLAYHFDEARNTCLRRENELQDLKKQKADAEDAGRLFVQLDVYRQVERVWESAMKRFSDLAEDLVACWRLIARCKAVLEGSKGDGTQLVATGTMGDVHIAFEETESELLQLAGVCENVEVYPDLEPGKAVFRRSQLLDAVLYRDELAPVFMLLSEHEQLLAGNAFMRHLAQQMNPSNPALGHRQVIRLMDAGVTLSEHFEIDLASLLPTPNQGSLSSGGTVPSRKMKHEW</sequence>
<dbReference type="Pfam" id="PF13009">
    <property type="entry name" value="Integrase_2"/>
    <property type="match status" value="1"/>
</dbReference>
<comment type="caution">
    <text evidence="4">The sequence shown here is derived from an EMBL/GenBank/DDBJ whole genome shotgun (WGS) entry which is preliminary data.</text>
</comment>
<dbReference type="InterPro" id="IPR024965">
    <property type="entry name" value="Putative_integrase"/>
</dbReference>
<dbReference type="AlphaFoldDB" id="A0A6I1WH61"/>
<evidence type="ECO:0000256" key="2">
    <source>
        <dbReference type="SAM" id="Coils"/>
    </source>
</evidence>
<dbReference type="InterPro" id="IPR013762">
    <property type="entry name" value="Integrase-like_cat_sf"/>
</dbReference>
<protein>
    <submittedName>
        <fullName evidence="4">Integrase</fullName>
    </submittedName>
</protein>
<dbReference type="RefSeq" id="WP_153355661.1">
    <property type="nucleotide sequence ID" value="NZ_WIVV01000017.1"/>
</dbReference>
<dbReference type="InterPro" id="IPR011010">
    <property type="entry name" value="DNA_brk_join_enz"/>
</dbReference>
<keyword evidence="1" id="KW-0233">DNA recombination</keyword>
<proteinExistence type="predicted"/>
<dbReference type="GO" id="GO:0006310">
    <property type="term" value="P:DNA recombination"/>
    <property type="evidence" value="ECO:0007669"/>
    <property type="project" value="UniProtKB-KW"/>
</dbReference>
<organism evidence="4 5">
    <name type="scientific">Pseudomonas helleri</name>
    <dbReference type="NCBI Taxonomy" id="1608996"/>
    <lineage>
        <taxon>Bacteria</taxon>
        <taxon>Pseudomonadati</taxon>
        <taxon>Pseudomonadota</taxon>
        <taxon>Gammaproteobacteria</taxon>
        <taxon>Pseudomonadales</taxon>
        <taxon>Pseudomonadaceae</taxon>
        <taxon>Pseudomonas</taxon>
    </lineage>
</organism>
<keyword evidence="2" id="KW-0175">Coiled coil</keyword>
<accession>A0A6I1WH61</accession>
<dbReference type="GO" id="GO:0015074">
    <property type="term" value="P:DNA integration"/>
    <property type="evidence" value="ECO:0007669"/>
    <property type="project" value="InterPro"/>
</dbReference>
<feature type="coiled-coil region" evidence="2">
    <location>
        <begin position="647"/>
        <end position="674"/>
    </location>
</feature>
<gene>
    <name evidence="4" type="ORF">GHO28_06050</name>
</gene>
<evidence type="ECO:0000313" key="5">
    <source>
        <dbReference type="Proteomes" id="UP000466863"/>
    </source>
</evidence>
<feature type="region of interest" description="Disordered" evidence="3">
    <location>
        <begin position="852"/>
        <end position="871"/>
    </location>
</feature>
<reference evidence="4 5" key="1">
    <citation type="submission" date="2019-10" db="EMBL/GenBank/DDBJ databases">
        <title>Evaluation of single-gene subtyping targets for Pseudomonas.</title>
        <authorList>
            <person name="Reichler S.J."/>
            <person name="Orsi R.H."/>
            <person name="Wiedmann M."/>
            <person name="Martin N.H."/>
            <person name="Murphy S.I."/>
        </authorList>
    </citation>
    <scope>NUCLEOTIDE SEQUENCE [LARGE SCALE GENOMIC DNA]</scope>
    <source>
        <strain evidence="4 5">FSL R10-1876</strain>
    </source>
</reference>
<dbReference type="GO" id="GO:0003677">
    <property type="term" value="F:DNA binding"/>
    <property type="evidence" value="ECO:0007669"/>
    <property type="project" value="InterPro"/>
</dbReference>
<dbReference type="Proteomes" id="UP000466863">
    <property type="component" value="Unassembled WGS sequence"/>
</dbReference>
<evidence type="ECO:0000256" key="3">
    <source>
        <dbReference type="SAM" id="MobiDB-lite"/>
    </source>
</evidence>
<feature type="compositionally biased region" description="Polar residues" evidence="3">
    <location>
        <begin position="852"/>
        <end position="861"/>
    </location>
</feature>
<evidence type="ECO:0000256" key="1">
    <source>
        <dbReference type="ARBA" id="ARBA00023172"/>
    </source>
</evidence>
<dbReference type="EMBL" id="WIVV01000017">
    <property type="protein sequence ID" value="MQU42074.1"/>
    <property type="molecule type" value="Genomic_DNA"/>
</dbReference>
<dbReference type="Gene3D" id="1.10.443.10">
    <property type="entry name" value="Intergrase catalytic core"/>
    <property type="match status" value="1"/>
</dbReference>